<reference evidence="7 8" key="1">
    <citation type="submission" date="2018-06" db="EMBL/GenBank/DDBJ databases">
        <authorList>
            <consortium name="Pathogen Informatics"/>
            <person name="Doyle S."/>
        </authorList>
    </citation>
    <scope>NUCLEOTIDE SEQUENCE [LARGE SCALE GENOMIC DNA]</scope>
    <source>
        <strain evidence="8">NCTC 10815</strain>
    </source>
</reference>
<feature type="domain" description="ABC transporter" evidence="6">
    <location>
        <begin position="17"/>
        <end position="85"/>
    </location>
</feature>
<evidence type="ECO:0000256" key="5">
    <source>
        <dbReference type="ARBA" id="ARBA00023136"/>
    </source>
</evidence>
<organism evidence="7 8">
    <name type="scientific">Listeria grayi</name>
    <name type="common">Listeria murrayi</name>
    <dbReference type="NCBI Taxonomy" id="1641"/>
    <lineage>
        <taxon>Bacteria</taxon>
        <taxon>Bacillati</taxon>
        <taxon>Bacillota</taxon>
        <taxon>Bacilli</taxon>
        <taxon>Bacillales</taxon>
        <taxon>Listeriaceae</taxon>
        <taxon>Listeria</taxon>
    </lineage>
</organism>
<keyword evidence="7" id="KW-0067">ATP-binding</keyword>
<evidence type="ECO:0000313" key="8">
    <source>
        <dbReference type="Proteomes" id="UP000254879"/>
    </source>
</evidence>
<proteinExistence type="inferred from homology"/>
<evidence type="ECO:0000313" key="7">
    <source>
        <dbReference type="EMBL" id="STY44127.1"/>
    </source>
</evidence>
<keyword evidence="4" id="KW-1003">Cell membrane</keyword>
<dbReference type="PANTHER" id="PTHR43166">
    <property type="entry name" value="AMINO ACID IMPORT ATP-BINDING PROTEIN"/>
    <property type="match status" value="1"/>
</dbReference>
<sequence>MINVSNLHKYFGKLEVLKGIDLDIQTGEVIVVIGPSGSGKSTFLRCLNLLEQPTKGTIRFEEKDLLAKNTDINELRQKMGMVSKTLIYFHIKLF</sequence>
<evidence type="ECO:0000256" key="2">
    <source>
        <dbReference type="ARBA" id="ARBA00005417"/>
    </source>
</evidence>
<dbReference type="PANTHER" id="PTHR43166:SF9">
    <property type="entry name" value="GLUTAMATE_ASPARTATE IMPORT ATP-BINDING PROTEIN GLTL"/>
    <property type="match status" value="1"/>
</dbReference>
<dbReference type="InterPro" id="IPR003439">
    <property type="entry name" value="ABC_transporter-like_ATP-bd"/>
</dbReference>
<dbReference type="AlphaFoldDB" id="A0A378MCQ8"/>
<dbReference type="GO" id="GO:0005886">
    <property type="term" value="C:plasma membrane"/>
    <property type="evidence" value="ECO:0007669"/>
    <property type="project" value="UniProtKB-SubCell"/>
</dbReference>
<dbReference type="Pfam" id="PF00005">
    <property type="entry name" value="ABC_tran"/>
    <property type="match status" value="1"/>
</dbReference>
<protein>
    <submittedName>
        <fullName evidence="7">Arginine transport ATP-binding protein ArtM</fullName>
    </submittedName>
</protein>
<evidence type="ECO:0000256" key="1">
    <source>
        <dbReference type="ARBA" id="ARBA00004202"/>
    </source>
</evidence>
<evidence type="ECO:0000259" key="6">
    <source>
        <dbReference type="Pfam" id="PF00005"/>
    </source>
</evidence>
<comment type="subcellular location">
    <subcellularLocation>
        <location evidence="1">Cell membrane</location>
        <topology evidence="1">Peripheral membrane protein</topology>
    </subcellularLocation>
</comment>
<keyword evidence="5" id="KW-0472">Membrane</keyword>
<keyword evidence="3" id="KW-0813">Transport</keyword>
<dbReference type="Proteomes" id="UP000254879">
    <property type="component" value="Unassembled WGS sequence"/>
</dbReference>
<evidence type="ECO:0000256" key="4">
    <source>
        <dbReference type="ARBA" id="ARBA00022475"/>
    </source>
</evidence>
<accession>A0A378MCQ8</accession>
<dbReference type="InterPro" id="IPR050086">
    <property type="entry name" value="MetN_ABC_transporter-like"/>
</dbReference>
<comment type="similarity">
    <text evidence="2">Belongs to the ABC transporter superfamily.</text>
</comment>
<dbReference type="SUPFAM" id="SSF52540">
    <property type="entry name" value="P-loop containing nucleoside triphosphate hydrolases"/>
    <property type="match status" value="1"/>
</dbReference>
<dbReference type="GO" id="GO:0016887">
    <property type="term" value="F:ATP hydrolysis activity"/>
    <property type="evidence" value="ECO:0007669"/>
    <property type="project" value="InterPro"/>
</dbReference>
<dbReference type="InterPro" id="IPR027417">
    <property type="entry name" value="P-loop_NTPase"/>
</dbReference>
<name>A0A378MCQ8_LISGR</name>
<dbReference type="EMBL" id="UGPG01000001">
    <property type="protein sequence ID" value="STY44127.1"/>
    <property type="molecule type" value="Genomic_DNA"/>
</dbReference>
<evidence type="ECO:0000256" key="3">
    <source>
        <dbReference type="ARBA" id="ARBA00022448"/>
    </source>
</evidence>
<keyword evidence="7" id="KW-0547">Nucleotide-binding</keyword>
<dbReference type="GO" id="GO:0005524">
    <property type="term" value="F:ATP binding"/>
    <property type="evidence" value="ECO:0007669"/>
    <property type="project" value="UniProtKB-KW"/>
</dbReference>
<gene>
    <name evidence="7" type="primary">artM_2</name>
    <name evidence="7" type="ORF">NCTC10815_01446</name>
</gene>
<dbReference type="Gene3D" id="3.40.50.300">
    <property type="entry name" value="P-loop containing nucleotide triphosphate hydrolases"/>
    <property type="match status" value="1"/>
</dbReference>